<evidence type="ECO:0000256" key="4">
    <source>
        <dbReference type="ARBA" id="ARBA00022719"/>
    </source>
</evidence>
<dbReference type="SMART" id="SM00756">
    <property type="entry name" value="VKc"/>
    <property type="match status" value="1"/>
</dbReference>
<evidence type="ECO:0000256" key="5">
    <source>
        <dbReference type="ARBA" id="ARBA00022989"/>
    </source>
</evidence>
<dbReference type="EMBL" id="LR134363">
    <property type="protein sequence ID" value="VEG74967.1"/>
    <property type="molecule type" value="Genomic_DNA"/>
</dbReference>
<name>A0A3S4SPT2_9ACTO</name>
<keyword evidence="9" id="KW-0676">Redox-active center</keyword>
<dbReference type="Proteomes" id="UP000276899">
    <property type="component" value="Chromosome"/>
</dbReference>
<dbReference type="Pfam" id="PF07884">
    <property type="entry name" value="VKOR"/>
    <property type="match status" value="1"/>
</dbReference>
<feature type="domain" description="Vitamin K epoxide reductase" evidence="11">
    <location>
        <begin position="54"/>
        <end position="195"/>
    </location>
</feature>
<keyword evidence="5 10" id="KW-1133">Transmembrane helix</keyword>
<keyword evidence="13" id="KW-1185">Reference proteome</keyword>
<dbReference type="AlphaFoldDB" id="A0A3S4SPT2"/>
<protein>
    <submittedName>
        <fullName evidence="12">Predicted membrane protein</fullName>
    </submittedName>
</protein>
<dbReference type="CDD" id="cd12922">
    <property type="entry name" value="VKOR_5"/>
    <property type="match status" value="1"/>
</dbReference>
<comment type="similarity">
    <text evidence="2">Belongs to the VKOR family.</text>
</comment>
<organism evidence="12 13">
    <name type="scientific">Actinomyces slackii</name>
    <dbReference type="NCBI Taxonomy" id="52774"/>
    <lineage>
        <taxon>Bacteria</taxon>
        <taxon>Bacillati</taxon>
        <taxon>Actinomycetota</taxon>
        <taxon>Actinomycetes</taxon>
        <taxon>Actinomycetales</taxon>
        <taxon>Actinomycetaceae</taxon>
        <taxon>Actinomyces</taxon>
    </lineage>
</organism>
<dbReference type="KEGG" id="asla:NCTC11923_01619"/>
<evidence type="ECO:0000256" key="3">
    <source>
        <dbReference type="ARBA" id="ARBA00022692"/>
    </source>
</evidence>
<dbReference type="GO" id="GO:0016020">
    <property type="term" value="C:membrane"/>
    <property type="evidence" value="ECO:0007669"/>
    <property type="project" value="UniProtKB-SubCell"/>
</dbReference>
<dbReference type="GO" id="GO:0048038">
    <property type="term" value="F:quinone binding"/>
    <property type="evidence" value="ECO:0007669"/>
    <property type="project" value="UniProtKB-KW"/>
</dbReference>
<evidence type="ECO:0000256" key="7">
    <source>
        <dbReference type="ARBA" id="ARBA00023136"/>
    </source>
</evidence>
<sequence>MTRVPTEAEIDAMSEEELEEYLSRASQHDSAMSELIGPSGQEPEAGWLQRSGAPRSYGLLLLICSAIGGLACWQLIRSQIQLLKEPLADLTCDLNPLVACGDTLNVWQGNLLGVPNSFVGAMAFAALAAIGALLLSGVRLPRWIWWALSAGCAGGIAFVAWFLTISVVTFAKLCPYCMVIWAVTIPVAVNTWAWAALGGHLGLSREVAGTLAGQRWWITGLLYLMVVLVIVVAFWNQWMALL</sequence>
<evidence type="ECO:0000313" key="12">
    <source>
        <dbReference type="EMBL" id="VEG74967.1"/>
    </source>
</evidence>
<feature type="transmembrane region" description="Helical" evidence="10">
    <location>
        <begin position="143"/>
        <end position="164"/>
    </location>
</feature>
<feature type="transmembrane region" description="Helical" evidence="10">
    <location>
        <begin position="118"/>
        <end position="137"/>
    </location>
</feature>
<evidence type="ECO:0000256" key="9">
    <source>
        <dbReference type="ARBA" id="ARBA00023284"/>
    </source>
</evidence>
<feature type="transmembrane region" description="Helical" evidence="10">
    <location>
        <begin position="176"/>
        <end position="196"/>
    </location>
</feature>
<evidence type="ECO:0000256" key="8">
    <source>
        <dbReference type="ARBA" id="ARBA00023157"/>
    </source>
</evidence>
<keyword evidence="6" id="KW-0560">Oxidoreductase</keyword>
<evidence type="ECO:0000256" key="1">
    <source>
        <dbReference type="ARBA" id="ARBA00004141"/>
    </source>
</evidence>
<dbReference type="GO" id="GO:0016491">
    <property type="term" value="F:oxidoreductase activity"/>
    <property type="evidence" value="ECO:0007669"/>
    <property type="project" value="UniProtKB-KW"/>
</dbReference>
<keyword evidence="7 10" id="KW-0472">Membrane</keyword>
<evidence type="ECO:0000256" key="6">
    <source>
        <dbReference type="ARBA" id="ARBA00023002"/>
    </source>
</evidence>
<dbReference type="InterPro" id="IPR012932">
    <property type="entry name" value="VKOR"/>
</dbReference>
<proteinExistence type="inferred from homology"/>
<evidence type="ECO:0000256" key="10">
    <source>
        <dbReference type="SAM" id="Phobius"/>
    </source>
</evidence>
<keyword evidence="3 10" id="KW-0812">Transmembrane</keyword>
<dbReference type="STRING" id="1278298.GCA_000428685_00629"/>
<feature type="transmembrane region" description="Helical" evidence="10">
    <location>
        <begin position="57"/>
        <end position="76"/>
    </location>
</feature>
<evidence type="ECO:0000313" key="13">
    <source>
        <dbReference type="Proteomes" id="UP000276899"/>
    </source>
</evidence>
<comment type="subcellular location">
    <subcellularLocation>
        <location evidence="1">Membrane</location>
        <topology evidence="1">Multi-pass membrane protein</topology>
    </subcellularLocation>
</comment>
<gene>
    <name evidence="12" type="ORF">NCTC11923_01619</name>
</gene>
<feature type="transmembrane region" description="Helical" evidence="10">
    <location>
        <begin position="216"/>
        <end position="235"/>
    </location>
</feature>
<dbReference type="RefSeq" id="WP_026427648.1">
    <property type="nucleotide sequence ID" value="NZ_CBCRWE010000018.1"/>
</dbReference>
<dbReference type="Gene3D" id="1.20.1440.130">
    <property type="entry name" value="VKOR domain"/>
    <property type="match status" value="1"/>
</dbReference>
<keyword evidence="4" id="KW-0874">Quinone</keyword>
<dbReference type="InterPro" id="IPR038354">
    <property type="entry name" value="VKOR_sf"/>
</dbReference>
<dbReference type="InterPro" id="IPR041714">
    <property type="entry name" value="VKOR_Actinobacteria"/>
</dbReference>
<evidence type="ECO:0000256" key="2">
    <source>
        <dbReference type="ARBA" id="ARBA00006214"/>
    </source>
</evidence>
<reference evidence="12 13" key="1">
    <citation type="submission" date="2018-12" db="EMBL/GenBank/DDBJ databases">
        <authorList>
            <consortium name="Pathogen Informatics"/>
        </authorList>
    </citation>
    <scope>NUCLEOTIDE SEQUENCE [LARGE SCALE GENOMIC DNA]</scope>
    <source>
        <strain evidence="12 13">NCTC11923</strain>
    </source>
</reference>
<keyword evidence="8" id="KW-1015">Disulfide bond</keyword>
<accession>A0A3S4SPT2</accession>
<evidence type="ECO:0000259" key="11">
    <source>
        <dbReference type="SMART" id="SM00756"/>
    </source>
</evidence>